<keyword evidence="2" id="KW-1003">Cell membrane</keyword>
<evidence type="ECO:0000256" key="6">
    <source>
        <dbReference type="SAM" id="MobiDB-lite"/>
    </source>
</evidence>
<organism evidence="9 10">
    <name type="scientific">Halocaridina rubra</name>
    <name type="common">Hawaiian red shrimp</name>
    <dbReference type="NCBI Taxonomy" id="373956"/>
    <lineage>
        <taxon>Eukaryota</taxon>
        <taxon>Metazoa</taxon>
        <taxon>Ecdysozoa</taxon>
        <taxon>Arthropoda</taxon>
        <taxon>Crustacea</taxon>
        <taxon>Multicrustacea</taxon>
        <taxon>Malacostraca</taxon>
        <taxon>Eumalacostraca</taxon>
        <taxon>Eucarida</taxon>
        <taxon>Decapoda</taxon>
        <taxon>Pleocyemata</taxon>
        <taxon>Caridea</taxon>
        <taxon>Atyoidea</taxon>
        <taxon>Atyidae</taxon>
        <taxon>Halocaridina</taxon>
    </lineage>
</organism>
<evidence type="ECO:0000256" key="1">
    <source>
        <dbReference type="ARBA" id="ARBA00004651"/>
    </source>
</evidence>
<feature type="region of interest" description="Disordered" evidence="6">
    <location>
        <begin position="139"/>
        <end position="162"/>
    </location>
</feature>
<keyword evidence="5" id="KW-0807">Transducer</keyword>
<dbReference type="GO" id="GO:0009755">
    <property type="term" value="P:hormone-mediated signaling pathway"/>
    <property type="evidence" value="ECO:0007669"/>
    <property type="project" value="TreeGrafter"/>
</dbReference>
<evidence type="ECO:0000256" key="3">
    <source>
        <dbReference type="ARBA" id="ARBA00023040"/>
    </source>
</evidence>
<dbReference type="EMBL" id="JAXCGZ010017122">
    <property type="protein sequence ID" value="KAK7068788.1"/>
    <property type="molecule type" value="Genomic_DNA"/>
</dbReference>
<name>A0AAN8WU63_HALRR</name>
<keyword evidence="4" id="KW-0675">Receptor</keyword>
<feature type="compositionally biased region" description="Basic residues" evidence="6">
    <location>
        <begin position="942"/>
        <end position="956"/>
    </location>
</feature>
<reference evidence="9 10" key="1">
    <citation type="submission" date="2023-11" db="EMBL/GenBank/DDBJ databases">
        <title>Halocaridina rubra genome assembly.</title>
        <authorList>
            <person name="Smith C."/>
        </authorList>
    </citation>
    <scope>NUCLEOTIDE SEQUENCE [LARGE SCALE GENOMIC DNA]</scope>
    <source>
        <strain evidence="9">EP-1</strain>
        <tissue evidence="9">Whole</tissue>
    </source>
</reference>
<keyword evidence="3" id="KW-0297">G-protein coupled receptor</keyword>
<keyword evidence="7" id="KW-1133">Transmembrane helix</keyword>
<dbReference type="GO" id="GO:0007189">
    <property type="term" value="P:adenylate cyclase-activating G protein-coupled receptor signaling pathway"/>
    <property type="evidence" value="ECO:0007669"/>
    <property type="project" value="TreeGrafter"/>
</dbReference>
<keyword evidence="7" id="KW-0812">Transmembrane</keyword>
<comment type="caution">
    <text evidence="9">The sequence shown here is derived from an EMBL/GenBank/DDBJ whole genome shotgun (WGS) entry which is preliminary data.</text>
</comment>
<dbReference type="SUPFAM" id="SSF52058">
    <property type="entry name" value="L domain-like"/>
    <property type="match status" value="1"/>
</dbReference>
<gene>
    <name evidence="9" type="ORF">SK128_025811</name>
</gene>
<feature type="region of interest" description="Disordered" evidence="6">
    <location>
        <begin position="1029"/>
        <end position="1070"/>
    </location>
</feature>
<dbReference type="PANTHER" id="PTHR24372:SF74">
    <property type="entry name" value="LP13728P"/>
    <property type="match status" value="1"/>
</dbReference>
<keyword evidence="8" id="KW-0732">Signal</keyword>
<feature type="signal peptide" evidence="8">
    <location>
        <begin position="1"/>
        <end position="29"/>
    </location>
</feature>
<dbReference type="GO" id="GO:0008528">
    <property type="term" value="F:G protein-coupled peptide receptor activity"/>
    <property type="evidence" value="ECO:0007669"/>
    <property type="project" value="TreeGrafter"/>
</dbReference>
<feature type="compositionally biased region" description="Basic and acidic residues" evidence="6">
    <location>
        <begin position="223"/>
        <end position="241"/>
    </location>
</feature>
<keyword evidence="7" id="KW-0472">Membrane</keyword>
<dbReference type="Gene3D" id="3.80.10.10">
    <property type="entry name" value="Ribonuclease Inhibitor"/>
    <property type="match status" value="1"/>
</dbReference>
<evidence type="ECO:0000256" key="8">
    <source>
        <dbReference type="SAM" id="SignalP"/>
    </source>
</evidence>
<evidence type="ECO:0000256" key="4">
    <source>
        <dbReference type="ARBA" id="ARBA00023170"/>
    </source>
</evidence>
<evidence type="ECO:0000256" key="7">
    <source>
        <dbReference type="SAM" id="Phobius"/>
    </source>
</evidence>
<dbReference type="AlphaFoldDB" id="A0AAN8WU63"/>
<proteinExistence type="predicted"/>
<dbReference type="InterPro" id="IPR032675">
    <property type="entry name" value="LRR_dom_sf"/>
</dbReference>
<feature type="transmembrane region" description="Helical" evidence="7">
    <location>
        <begin position="1231"/>
        <end position="1252"/>
    </location>
</feature>
<evidence type="ECO:0000313" key="9">
    <source>
        <dbReference type="EMBL" id="KAK7068788.1"/>
    </source>
</evidence>
<feature type="region of interest" description="Disordered" evidence="6">
    <location>
        <begin position="175"/>
        <end position="249"/>
    </location>
</feature>
<evidence type="ECO:0000256" key="5">
    <source>
        <dbReference type="ARBA" id="ARBA00023224"/>
    </source>
</evidence>
<feature type="compositionally biased region" description="Basic and acidic residues" evidence="6">
    <location>
        <begin position="186"/>
        <end position="205"/>
    </location>
</feature>
<comment type="subcellular location">
    <subcellularLocation>
        <location evidence="1">Cell membrane</location>
        <topology evidence="1">Multi-pass membrane protein</topology>
    </subcellularLocation>
</comment>
<keyword evidence="10" id="KW-1185">Reference proteome</keyword>
<protein>
    <submittedName>
        <fullName evidence="9">Uncharacterized protein</fullName>
    </submittedName>
</protein>
<feature type="chain" id="PRO_5042948955" evidence="8">
    <location>
        <begin position="30"/>
        <end position="1257"/>
    </location>
</feature>
<dbReference type="GO" id="GO:0005886">
    <property type="term" value="C:plasma membrane"/>
    <property type="evidence" value="ECO:0007669"/>
    <property type="project" value="UniProtKB-SubCell"/>
</dbReference>
<evidence type="ECO:0000256" key="2">
    <source>
        <dbReference type="ARBA" id="ARBA00022475"/>
    </source>
</evidence>
<dbReference type="Proteomes" id="UP001381693">
    <property type="component" value="Unassembled WGS sequence"/>
</dbReference>
<evidence type="ECO:0000313" key="10">
    <source>
        <dbReference type="Proteomes" id="UP001381693"/>
    </source>
</evidence>
<accession>A0AAN8WU63</accession>
<feature type="region of interest" description="Disordered" evidence="6">
    <location>
        <begin position="928"/>
        <end position="962"/>
    </location>
</feature>
<dbReference type="PANTHER" id="PTHR24372">
    <property type="entry name" value="GLYCOPROTEIN HORMONE RECEPTOR"/>
    <property type="match status" value="1"/>
</dbReference>
<sequence length="1257" mass="142681">MGGVSSSVITTRISIEVVLLLLFFSFTSAFSTLEDRKEEKIKNEVLYSDKVHASANEENHESRLHSGVLDIPGGKLSKNAIWQPFHDDISQNKYFEIKNMKSSEDNYYSDKKNKHLWNVHMKENKDSNNNKNRKAILASPFSKSLDGALERKQESPPMTPKTLHTHIQKIFSKEGMSAVKRKKGEKHNQQQEKERKHDHKREKQALKTRSNFRERKKNSHMVQLREEESTTEDKHLTDHKRNNVTTEGSHIVQSLPPEKTKQYFDSRTPSGKNKSIFFLQGQLNSASFSNFPFGNDSGKIPKIISSFPLQNTFSEDHRNFPHGKQNEGKRDDAIYLRKNRSRRQINSLENGMPGRNENKEERKDVTQNIEKPMTEISENSNSDEYDADWYNTWKVHSEDGKGSVSYRYPSQENWGGGWHMGEGDMGNPAPDSIPGDYIHEYPGYDLDLEQPSVISNHILNPQINGIVQGTNRESGHQCWVTDHRDIECLCWGPEFKQIPSNLSEAVQQITIMEAGLETLLNNSFMSYQETLRDIVLSGLKNFHKIEAGTFKQLSKLRSVYIHSAPLLKFMPSLTTEDNSNLKSLRIVSSGLERVPKIHFTGSKTIFHLIELDSNRIKKLESGSLQVRVEQLSLNYNQIETVEKEAFSGSYIGKLSLKGNTKLTYLDEEAFGGIGSLRTLDLSDTSITSLPTSGLNELEVLLLENTPSLKVFPSVYSFKTIKEAHLTYPYHCCAFQFPEQHDRETYISHQLLQKAEQEHCSDLTTPSSTSVTANTRVRKRRQAAYRDMNSHSTRFQNSQNLHQVHKRERIILKDYVDYERKIISPSVNGESNVEGDNERWSKDNGVILTDIGSKIRETKRSFRRDNTEATETLTLTGDKSTSYSQTKRSFRGDNTEATETFILTGDTSTSHSQTKHINNMRKNIFRESRNVEDPKTSRERSHSQTRHLTHRSKHMKSKYNISSSPDTDVAVLIQEDLISQPPDILKQRTGRKHESSRVPHLEGRHTSDDTVISVLSKEYLDNQTFIPSPRKSFETVPDESPVSVAGDSFEPMPEKRFGEDESPTNQEGHLDENFYGIGIGGGNFPNYYQGFGSFNHTSSRYPSTDIDSVNDTHHGSRWGMGQNLPVGSGPPLDSEGPLHPVGFPDFHDGGFVDEAGFPHGGFFDNHPKDNGNQHIEYEDRSQWHPPSGPMNNTVIIVQCGNLSKNYHDVICVPAPDAFNPCEDIMGNLALRVAVWFVVVTAVVGNLAVMLVLVSSKFR</sequence>
<feature type="compositionally biased region" description="Basic and acidic residues" evidence="6">
    <location>
        <begin position="928"/>
        <end position="941"/>
    </location>
</feature>